<dbReference type="EMBL" id="LQNZ01000004">
    <property type="protein sequence ID" value="KXT96461.1"/>
    <property type="molecule type" value="Genomic_DNA"/>
</dbReference>
<organism evidence="2 3">
    <name type="scientific">Streptococcus oralis</name>
    <dbReference type="NCBI Taxonomy" id="1303"/>
    <lineage>
        <taxon>Bacteria</taxon>
        <taxon>Bacillati</taxon>
        <taxon>Bacillota</taxon>
        <taxon>Bacilli</taxon>
        <taxon>Lactobacillales</taxon>
        <taxon>Streptococcaceae</taxon>
        <taxon>Streptococcus</taxon>
    </lineage>
</organism>
<dbReference type="PATRIC" id="fig|1303.82.peg.113"/>
<gene>
    <name evidence="2" type="ORF">SORDD27_00105</name>
</gene>
<feature type="domain" description="RNA polymerase sigma-70 region 4" evidence="1">
    <location>
        <begin position="98"/>
        <end position="145"/>
    </location>
</feature>
<dbReference type="Gene3D" id="1.20.140.160">
    <property type="match status" value="1"/>
</dbReference>
<comment type="caution">
    <text evidence="2">The sequence shown here is derived from an EMBL/GenBank/DDBJ whole genome shotgun (WGS) entry which is preliminary data.</text>
</comment>
<dbReference type="Pfam" id="PF04545">
    <property type="entry name" value="Sigma70_r4"/>
    <property type="match status" value="1"/>
</dbReference>
<evidence type="ECO:0000313" key="3">
    <source>
        <dbReference type="Proteomes" id="UP000072363"/>
    </source>
</evidence>
<evidence type="ECO:0000259" key="1">
    <source>
        <dbReference type="Pfam" id="PF04545"/>
    </source>
</evidence>
<dbReference type="GO" id="GO:0006352">
    <property type="term" value="P:DNA-templated transcription initiation"/>
    <property type="evidence" value="ECO:0007669"/>
    <property type="project" value="InterPro"/>
</dbReference>
<dbReference type="InterPro" id="IPR007630">
    <property type="entry name" value="RNA_pol_sigma70_r4"/>
</dbReference>
<dbReference type="SUPFAM" id="SSF88659">
    <property type="entry name" value="Sigma3 and sigma4 domains of RNA polymerase sigma factors"/>
    <property type="match status" value="1"/>
</dbReference>
<dbReference type="Proteomes" id="UP000072363">
    <property type="component" value="Unassembled WGS sequence"/>
</dbReference>
<dbReference type="GO" id="GO:0003700">
    <property type="term" value="F:DNA-binding transcription factor activity"/>
    <property type="evidence" value="ECO:0007669"/>
    <property type="project" value="InterPro"/>
</dbReference>
<reference evidence="2 3" key="1">
    <citation type="submission" date="2016-01" db="EMBL/GenBank/DDBJ databases">
        <title>Highly variable Streptococcus oralis are common among viridans streptococci isolated from primates.</title>
        <authorList>
            <person name="Denapaite D."/>
            <person name="Rieger M."/>
            <person name="Koendgen S."/>
            <person name="Brueckner R."/>
            <person name="Ochigava I."/>
            <person name="Kappeler P."/>
            <person name="Maetz-Rensing K."/>
            <person name="Leendertz F."/>
            <person name="Hakenbeck R."/>
        </authorList>
    </citation>
    <scope>NUCLEOTIDE SEQUENCE [LARGE SCALE GENOMIC DNA]</scope>
    <source>
        <strain evidence="2 3">DD27</strain>
    </source>
</reference>
<name>A0A139Q239_STROR</name>
<dbReference type="AlphaFoldDB" id="A0A139Q239"/>
<accession>A0A139Q239</accession>
<dbReference type="RefSeq" id="WP_061426700.1">
    <property type="nucleotide sequence ID" value="NZ_KQ970235.1"/>
</dbReference>
<protein>
    <recommendedName>
        <fullName evidence="1">RNA polymerase sigma-70 region 4 domain-containing protein</fullName>
    </recommendedName>
</protein>
<proteinExistence type="predicted"/>
<dbReference type="InterPro" id="IPR013324">
    <property type="entry name" value="RNA_pol_sigma_r3/r4-like"/>
</dbReference>
<sequence>MTKKQNSKQPKPDKVAIRREKEIKEAIERGDWKRVVHLLSLPFDNAERKDRYHGKLSLNFIYKRKEMLDFLPDNSRHSNPLESLIYEEDTKIVYQTIDEFDDIEQIIIFGYFFEDKNFTQLAEEVHLSDKTVKRRLEKSLKLLREKLEE</sequence>
<evidence type="ECO:0000313" key="2">
    <source>
        <dbReference type="EMBL" id="KXT96461.1"/>
    </source>
</evidence>